<dbReference type="InterPro" id="IPR023210">
    <property type="entry name" value="NADP_OxRdtase_dom"/>
</dbReference>
<dbReference type="Proteomes" id="UP000250245">
    <property type="component" value="Unassembled WGS sequence"/>
</dbReference>
<dbReference type="GO" id="GO:0016491">
    <property type="term" value="F:oxidoreductase activity"/>
    <property type="evidence" value="ECO:0007669"/>
    <property type="project" value="UniProtKB-KW"/>
</dbReference>
<dbReference type="EMBL" id="UASJ01000001">
    <property type="protein sequence ID" value="SQB64444.1"/>
    <property type="molecule type" value="Genomic_DNA"/>
</dbReference>
<dbReference type="CDD" id="cd19074">
    <property type="entry name" value="Aldo_ket_red_shaker-like"/>
    <property type="match status" value="1"/>
</dbReference>
<feature type="domain" description="NADP-dependent oxidoreductase" evidence="4">
    <location>
        <begin position="16"/>
        <end position="313"/>
    </location>
</feature>
<evidence type="ECO:0000259" key="4">
    <source>
        <dbReference type="Pfam" id="PF00248"/>
    </source>
</evidence>
<evidence type="ECO:0000313" key="7">
    <source>
        <dbReference type="Proteomes" id="UP000250245"/>
    </source>
</evidence>
<keyword evidence="2" id="KW-0521">NADP</keyword>
<dbReference type="GeneID" id="55565903"/>
<dbReference type="PANTHER" id="PTHR43150">
    <property type="entry name" value="HYPERKINETIC, ISOFORM M"/>
    <property type="match status" value="1"/>
</dbReference>
<name>A0A2X2YK09_9ACTO</name>
<dbReference type="GO" id="GO:0005829">
    <property type="term" value="C:cytosol"/>
    <property type="evidence" value="ECO:0007669"/>
    <property type="project" value="UniProtKB-ARBA"/>
</dbReference>
<comment type="similarity">
    <text evidence="1">Belongs to the shaker potassium channel beta subunit family.</text>
</comment>
<dbReference type="FunFam" id="3.20.20.100:FF:000004">
    <property type="entry name" value="Oxidoreductase, aldo/keto reductase"/>
    <property type="match status" value="1"/>
</dbReference>
<dbReference type="Proteomes" id="UP000553981">
    <property type="component" value="Unassembled WGS sequence"/>
</dbReference>
<gene>
    <name evidence="6" type="primary">yghZ</name>
    <name evidence="5" type="ORF">HHJ67_04315</name>
    <name evidence="6" type="ORF">NCTC11820_00788</name>
</gene>
<dbReference type="OMA" id="YLPWSPL"/>
<dbReference type="InterPro" id="IPR005399">
    <property type="entry name" value="K_chnl_volt-dep_bsu_KCNAB-rel"/>
</dbReference>
<evidence type="ECO:0000313" key="8">
    <source>
        <dbReference type="Proteomes" id="UP000553981"/>
    </source>
</evidence>
<dbReference type="EMBL" id="JABCUI010000001">
    <property type="protein sequence ID" value="NMW86974.1"/>
    <property type="molecule type" value="Genomic_DNA"/>
</dbReference>
<protein>
    <submittedName>
        <fullName evidence="5">Aldo/keto reductase</fullName>
    </submittedName>
    <submittedName>
        <fullName evidence="6">L-glyceraldehyde 3-phosphate reductase</fullName>
    </submittedName>
</protein>
<organism evidence="6 7">
    <name type="scientific">Mobiluncus curtisii</name>
    <dbReference type="NCBI Taxonomy" id="2051"/>
    <lineage>
        <taxon>Bacteria</taxon>
        <taxon>Bacillati</taxon>
        <taxon>Actinomycetota</taxon>
        <taxon>Actinomycetes</taxon>
        <taxon>Actinomycetales</taxon>
        <taxon>Actinomycetaceae</taxon>
        <taxon>Mobiluncus</taxon>
    </lineage>
</organism>
<dbReference type="PANTHER" id="PTHR43150:SF2">
    <property type="entry name" value="HYPERKINETIC, ISOFORM M"/>
    <property type="match status" value="1"/>
</dbReference>
<evidence type="ECO:0000256" key="3">
    <source>
        <dbReference type="ARBA" id="ARBA00023002"/>
    </source>
</evidence>
<accession>A0A2X2YK09</accession>
<dbReference type="RefSeq" id="WP_004006690.1">
    <property type="nucleotide sequence ID" value="NZ_CP068112.1"/>
</dbReference>
<reference evidence="5 8" key="2">
    <citation type="submission" date="2020-04" db="EMBL/GenBank/DDBJ databases">
        <title>Antimicrobial susceptibility and clonality of vaginal-derived multi-drug resistant Mobiluncus isolates in China.</title>
        <authorList>
            <person name="Zhang X."/>
        </authorList>
    </citation>
    <scope>NUCLEOTIDE SEQUENCE [LARGE SCALE GENOMIC DNA]</scope>
    <source>
        <strain evidence="5 8">19</strain>
    </source>
</reference>
<dbReference type="AlphaFoldDB" id="A0A2X2YK09"/>
<proteinExistence type="inferred from homology"/>
<keyword evidence="3" id="KW-0560">Oxidoreductase</keyword>
<dbReference type="Pfam" id="PF00248">
    <property type="entry name" value="Aldo_ket_red"/>
    <property type="match status" value="1"/>
</dbReference>
<reference evidence="6 7" key="1">
    <citation type="submission" date="2018-06" db="EMBL/GenBank/DDBJ databases">
        <authorList>
            <consortium name="Pathogen Informatics"/>
            <person name="Doyle S."/>
        </authorList>
    </citation>
    <scope>NUCLEOTIDE SEQUENCE [LARGE SCALE GENOMIC DNA]</scope>
    <source>
        <strain evidence="6 7">NCTC11820</strain>
    </source>
</reference>
<dbReference type="SUPFAM" id="SSF51430">
    <property type="entry name" value="NAD(P)-linked oxidoreductase"/>
    <property type="match status" value="1"/>
</dbReference>
<evidence type="ECO:0000256" key="1">
    <source>
        <dbReference type="ARBA" id="ARBA00006515"/>
    </source>
</evidence>
<dbReference type="InterPro" id="IPR036812">
    <property type="entry name" value="NAD(P)_OxRdtase_dom_sf"/>
</dbReference>
<dbReference type="Gene3D" id="3.20.20.100">
    <property type="entry name" value="NADP-dependent oxidoreductase domain"/>
    <property type="match status" value="1"/>
</dbReference>
<evidence type="ECO:0000256" key="2">
    <source>
        <dbReference type="ARBA" id="ARBA00022857"/>
    </source>
</evidence>
<evidence type="ECO:0000313" key="6">
    <source>
        <dbReference type="EMBL" id="SQB64444.1"/>
    </source>
</evidence>
<evidence type="ECO:0000313" key="5">
    <source>
        <dbReference type="EMBL" id="NMW86974.1"/>
    </source>
</evidence>
<sequence>METRFLGNSGLKISSLVLGNWLTHGAQVDDKAAEKAVRVALENGIFTFDTADVYANGAAEKVLGRALRDVDRQDLVLMSKVYWPVKGFGPNDAGLSRKHIFESCHNSLKRLRTDYLDVYQAHRFDYETPLEETMLAFADLVRAGKILYVGVSEWYPDQIRDAAHLARELKIPLISNQAEYSLLWRVVEDGVVEACEHNGMGHLCFSPLAQGVLTGKYRPGETPKEKTRAAHKAGAKFMRRWMQDDLLAAVQGLRRVAEEAGCRMNQLALAWLLARPNVSGVIIGASKASQIEDNVGALDVTIDDHLNALIDDVLGKFVVHTQPEDHPKSPLQRP</sequence>